<protein>
    <submittedName>
        <fullName evidence="1">Uncharacterized protein</fullName>
    </submittedName>
</protein>
<name>A0ABV4LK51_9VIBR</name>
<keyword evidence="2" id="KW-1185">Reference proteome</keyword>
<organism evidence="1 2">
    <name type="scientific">Vibrio kanaloae</name>
    <dbReference type="NCBI Taxonomy" id="170673"/>
    <lineage>
        <taxon>Bacteria</taxon>
        <taxon>Pseudomonadati</taxon>
        <taxon>Pseudomonadota</taxon>
        <taxon>Gammaproteobacteria</taxon>
        <taxon>Vibrionales</taxon>
        <taxon>Vibrionaceae</taxon>
        <taxon>Vibrio</taxon>
    </lineage>
</organism>
<accession>A0ABV4LK51</accession>
<dbReference type="EMBL" id="JBGOOJ010000023">
    <property type="protein sequence ID" value="MEZ8092040.1"/>
    <property type="molecule type" value="Genomic_DNA"/>
</dbReference>
<evidence type="ECO:0000313" key="2">
    <source>
        <dbReference type="Proteomes" id="UP001569177"/>
    </source>
</evidence>
<comment type="caution">
    <text evidence="1">The sequence shown here is derived from an EMBL/GenBank/DDBJ whole genome shotgun (WGS) entry which is preliminary data.</text>
</comment>
<evidence type="ECO:0000313" key="1">
    <source>
        <dbReference type="EMBL" id="MEZ8092040.1"/>
    </source>
</evidence>
<dbReference type="RefSeq" id="WP_017055746.1">
    <property type="nucleotide sequence ID" value="NZ_JBGONX010000030.1"/>
</dbReference>
<dbReference type="Proteomes" id="UP001569177">
    <property type="component" value="Unassembled WGS sequence"/>
</dbReference>
<reference evidence="1 2" key="1">
    <citation type="submission" date="2024-06" db="EMBL/GenBank/DDBJ databases">
        <authorList>
            <person name="Steensen K."/>
            <person name="Seneca J."/>
            <person name="Bartlau N."/>
            <person name="Yu A.X."/>
            <person name="Polz M.F."/>
        </authorList>
    </citation>
    <scope>NUCLEOTIDE SEQUENCE [LARGE SCALE GENOMIC DNA]</scope>
    <source>
        <strain evidence="1 2">5S240</strain>
    </source>
</reference>
<sequence length="420" mass="46791">MDKKTKGSWLIHHTNKIQCVRNVRGYNKTVKAGKAGLLLSAMSASDKELKVNRSRLEVLADSVGVSDLEIDPLLELLKKKDLVDYVQSEVVVLGVTTTTALEHTADIFDTHEPTDKERASLEISELASERPQSDEFLIDTLSTNFKTLAGDMNDVLKQSEQIGFTDAERIGQNNTLYFNGNLFRKDDTQKINKVLESLSSAEQSRLIELNSLLDSHACISVDWAKRILTEPLYNKTIPIGLYDLNVVSNNQEDAGFITKPSAFSKYNSAAVDDAFDLVKAFVCSLTYGMTRSGNSRGRITWIERLLEVLVNGGCVGPAPAIAYDYKILEHKNVVQVSQGHNKGSYGWVMRLLKKEVGELALAAIKNGNINEHSLDNLPSARISSYKKPETMREISRKEQVDNSPKETHDMLMVLRTNKVV</sequence>
<proteinExistence type="predicted"/>
<gene>
    <name evidence="1" type="ORF">ACED24_18435</name>
</gene>